<feature type="signal peptide" evidence="2">
    <location>
        <begin position="1"/>
        <end position="23"/>
    </location>
</feature>
<sequence length="431" mass="47597">MHISTRFNVLLFALIALVSFTTARTTITIQSCSTRYCGNPTKAIRTTKTVHKTTRYSVYRWKTSTKYRTTHTLTSTKYTTLTKYNTNTIRTVTIYTGKSTRIQTLVPSVYATEPQTWTFDRTVIITPTYTVPAPSGFIGVDNDPDNSASPDYTPLPAPQEPDRLKRDSARDAAAEVLEPRDPANRYAEAVTCTKTLLTKTGTMDVWMTTTKTLGVTTALVQKTVTINRTNTKTVTAKDARTIRTLSTKYSSVWGTSTQTIWTMQPVTISPTVTLTSEATATAYAACAINNVAPDWRPGQLVAANYGPAPGEKYIDIVGKTGTEECCVLCLNYSGPGKCLGTVWNFLGAEIPEEDCPDAFSGGVFMGWEFCPFDPDDHSMCRLIISDDEEGTCKTHTFEYVRHVVGKTRMKYVSNGPSCARYKYTVEGPSQP</sequence>
<keyword evidence="2" id="KW-0732">Signal</keyword>
<protein>
    <submittedName>
        <fullName evidence="3">Uncharacterized protein</fullName>
    </submittedName>
</protein>
<dbReference type="EMBL" id="JAVHNS010000008">
    <property type="protein sequence ID" value="KAK6345837.1"/>
    <property type="molecule type" value="Genomic_DNA"/>
</dbReference>
<organism evidence="3 4">
    <name type="scientific">Orbilia blumenaviensis</name>
    <dbReference type="NCBI Taxonomy" id="1796055"/>
    <lineage>
        <taxon>Eukaryota</taxon>
        <taxon>Fungi</taxon>
        <taxon>Dikarya</taxon>
        <taxon>Ascomycota</taxon>
        <taxon>Pezizomycotina</taxon>
        <taxon>Orbiliomycetes</taxon>
        <taxon>Orbiliales</taxon>
        <taxon>Orbiliaceae</taxon>
        <taxon>Orbilia</taxon>
    </lineage>
</organism>
<comment type="caution">
    <text evidence="3">The sequence shown here is derived from an EMBL/GenBank/DDBJ whole genome shotgun (WGS) entry which is preliminary data.</text>
</comment>
<keyword evidence="4" id="KW-1185">Reference proteome</keyword>
<name>A0AAV9UMK5_9PEZI</name>
<accession>A0AAV9UMK5</accession>
<evidence type="ECO:0000256" key="2">
    <source>
        <dbReference type="SAM" id="SignalP"/>
    </source>
</evidence>
<evidence type="ECO:0000313" key="3">
    <source>
        <dbReference type="EMBL" id="KAK6345837.1"/>
    </source>
</evidence>
<feature type="region of interest" description="Disordered" evidence="1">
    <location>
        <begin position="137"/>
        <end position="165"/>
    </location>
</feature>
<dbReference type="AlphaFoldDB" id="A0AAV9UMK5"/>
<gene>
    <name evidence="3" type="ORF">TWF730_010180</name>
</gene>
<evidence type="ECO:0000313" key="4">
    <source>
        <dbReference type="Proteomes" id="UP001373714"/>
    </source>
</evidence>
<feature type="chain" id="PRO_5043384624" evidence="2">
    <location>
        <begin position="24"/>
        <end position="431"/>
    </location>
</feature>
<dbReference type="Proteomes" id="UP001373714">
    <property type="component" value="Unassembled WGS sequence"/>
</dbReference>
<proteinExistence type="predicted"/>
<reference evidence="3 4" key="1">
    <citation type="submission" date="2019-10" db="EMBL/GenBank/DDBJ databases">
        <authorList>
            <person name="Palmer J.M."/>
        </authorList>
    </citation>
    <scope>NUCLEOTIDE SEQUENCE [LARGE SCALE GENOMIC DNA]</scope>
    <source>
        <strain evidence="3 4">TWF730</strain>
    </source>
</reference>
<evidence type="ECO:0000256" key="1">
    <source>
        <dbReference type="SAM" id="MobiDB-lite"/>
    </source>
</evidence>